<dbReference type="Proteomes" id="UP000295252">
    <property type="component" value="Chromosome X"/>
</dbReference>
<name>A0A068UX32_COFCA</name>
<dbReference type="AlphaFoldDB" id="A0A068UX32"/>
<organism evidence="6 7">
    <name type="scientific">Coffea canephora</name>
    <name type="common">Robusta coffee</name>
    <dbReference type="NCBI Taxonomy" id="49390"/>
    <lineage>
        <taxon>Eukaryota</taxon>
        <taxon>Viridiplantae</taxon>
        <taxon>Streptophyta</taxon>
        <taxon>Embryophyta</taxon>
        <taxon>Tracheophyta</taxon>
        <taxon>Spermatophyta</taxon>
        <taxon>Magnoliopsida</taxon>
        <taxon>eudicotyledons</taxon>
        <taxon>Gunneridae</taxon>
        <taxon>Pentapetalae</taxon>
        <taxon>asterids</taxon>
        <taxon>lamiids</taxon>
        <taxon>Gentianales</taxon>
        <taxon>Rubiaceae</taxon>
        <taxon>Ixoroideae</taxon>
        <taxon>Gardenieae complex</taxon>
        <taxon>Bertiereae - Coffeeae clade</taxon>
        <taxon>Coffeeae</taxon>
        <taxon>Coffea</taxon>
    </lineage>
</organism>
<reference evidence="7" key="1">
    <citation type="journal article" date="2014" name="Science">
        <title>The coffee genome provides insight into the convergent evolution of caffeine biosynthesis.</title>
        <authorList>
            <person name="Denoeud F."/>
            <person name="Carretero-Paulet L."/>
            <person name="Dereeper A."/>
            <person name="Droc G."/>
            <person name="Guyot R."/>
            <person name="Pietrella M."/>
            <person name="Zheng C."/>
            <person name="Alberti A."/>
            <person name="Anthony F."/>
            <person name="Aprea G."/>
            <person name="Aury J.M."/>
            <person name="Bento P."/>
            <person name="Bernard M."/>
            <person name="Bocs S."/>
            <person name="Campa C."/>
            <person name="Cenci A."/>
            <person name="Combes M.C."/>
            <person name="Crouzillat D."/>
            <person name="Da Silva C."/>
            <person name="Daddiego L."/>
            <person name="De Bellis F."/>
            <person name="Dussert S."/>
            <person name="Garsmeur O."/>
            <person name="Gayraud T."/>
            <person name="Guignon V."/>
            <person name="Jahn K."/>
            <person name="Jamilloux V."/>
            <person name="Joet T."/>
            <person name="Labadie K."/>
            <person name="Lan T."/>
            <person name="Leclercq J."/>
            <person name="Lepelley M."/>
            <person name="Leroy T."/>
            <person name="Li L.T."/>
            <person name="Librado P."/>
            <person name="Lopez L."/>
            <person name="Munoz A."/>
            <person name="Noel B."/>
            <person name="Pallavicini A."/>
            <person name="Perrotta G."/>
            <person name="Poncet V."/>
            <person name="Pot D."/>
            <person name="Priyono X."/>
            <person name="Rigoreau M."/>
            <person name="Rouard M."/>
            <person name="Rozas J."/>
            <person name="Tranchant-Dubreuil C."/>
            <person name="VanBuren R."/>
            <person name="Zhang Q."/>
            <person name="Andrade A.C."/>
            <person name="Argout X."/>
            <person name="Bertrand B."/>
            <person name="de Kochko A."/>
            <person name="Graziosi G."/>
            <person name="Henry R.J."/>
            <person name="Jayarama X."/>
            <person name="Ming R."/>
            <person name="Nagai C."/>
            <person name="Rounsley S."/>
            <person name="Sankoff D."/>
            <person name="Giuliano G."/>
            <person name="Albert V.A."/>
            <person name="Wincker P."/>
            <person name="Lashermes P."/>
        </authorList>
    </citation>
    <scope>NUCLEOTIDE SEQUENCE [LARGE SCALE GENOMIC DNA]</scope>
    <source>
        <strain evidence="7">cv. DH200-94</strain>
    </source>
</reference>
<dbReference type="InterPro" id="IPR023213">
    <property type="entry name" value="CAT-like_dom_sf"/>
</dbReference>
<dbReference type="PhylomeDB" id="A0A068UX32"/>
<proteinExistence type="inferred from homology"/>
<dbReference type="InParanoid" id="A0A068UX32"/>
<sequence length="440" mass="48597">MANLKPQTISKVLIKPSLPTSEHLKTYNLSVLDQLSPHFYLPIVLFYPPPDSDNSSNYTTISSHLKKSLSETLTHYYPFAGRLAPNKDSIDCNDEGLDFYEARIECKISDVLKNPDPETMDSFSPPGMLFNESFQGSPFIVQVTYFSCGGTAISVSMLHKVTDACALLGFINDWAALASGSMVSPMFLTQQVISPYKGEINVPGINLDKNINVVTRRFSFNPSKLSDLKAMASDDLGKIHSPSRVEVVAALIYKCAMAASEAKSGMSRPSMLMQAANMRPRVVPPLPDNCAGNFSWFFSIMTNDEKDKNMTTIISAVKKAAQGFSEKFGNGLSADNCYSLICESIEGARKVMRQNQGEIEVYRCSSLCRYPFNLINFGWGRPIWVGTSTSQMKNTFHLLDNPKSGGIEALVTLEESNMSMFEKDEELLKFAALNSTAIDD</sequence>
<dbReference type="PANTHER" id="PTHR31623:SF118">
    <property type="entry name" value="BAHD ACYLTRANSFERASE"/>
    <property type="match status" value="1"/>
</dbReference>
<keyword evidence="4" id="KW-0808">Transferase</keyword>
<gene>
    <name evidence="6" type="ORF">GSCOC_T00037708001</name>
</gene>
<comment type="similarity">
    <text evidence="1">Belongs to the plant acyltransferase family.</text>
</comment>
<dbReference type="Gramene" id="CDP12986">
    <property type="protein sequence ID" value="CDP12986"/>
    <property type="gene ID" value="GSCOC_T00037708001"/>
</dbReference>
<dbReference type="Gene3D" id="3.30.559.10">
    <property type="entry name" value="Chloramphenicol acetyltransferase-like domain"/>
    <property type="match status" value="2"/>
</dbReference>
<dbReference type="STRING" id="49390.A0A068UX32"/>
<evidence type="ECO:0000256" key="3">
    <source>
        <dbReference type="ARBA" id="ARBA00022589"/>
    </source>
</evidence>
<keyword evidence="5" id="KW-0012">Acyltransferase</keyword>
<dbReference type="GO" id="GO:0016746">
    <property type="term" value="F:acyltransferase activity"/>
    <property type="evidence" value="ECO:0007669"/>
    <property type="project" value="UniProtKB-KW"/>
</dbReference>
<dbReference type="OMA" id="NSIGNAC"/>
<accession>A0A068UX32</accession>
<protein>
    <submittedName>
        <fullName evidence="6">Uncharacterized protein</fullName>
    </submittedName>
</protein>
<keyword evidence="3" id="KW-0017">Alkaloid metabolism</keyword>
<keyword evidence="7" id="KW-1185">Reference proteome</keyword>
<evidence type="ECO:0000256" key="4">
    <source>
        <dbReference type="ARBA" id="ARBA00022679"/>
    </source>
</evidence>
<evidence type="ECO:0000313" key="6">
    <source>
        <dbReference type="EMBL" id="CDP12986.1"/>
    </source>
</evidence>
<dbReference type="OrthoDB" id="671439at2759"/>
<evidence type="ECO:0000256" key="2">
    <source>
        <dbReference type="ARBA" id="ARBA00011245"/>
    </source>
</evidence>
<evidence type="ECO:0000256" key="5">
    <source>
        <dbReference type="ARBA" id="ARBA00023315"/>
    </source>
</evidence>
<dbReference type="EMBL" id="HG739156">
    <property type="protein sequence ID" value="CDP12986.1"/>
    <property type="molecule type" value="Genomic_DNA"/>
</dbReference>
<evidence type="ECO:0000256" key="1">
    <source>
        <dbReference type="ARBA" id="ARBA00009861"/>
    </source>
</evidence>
<dbReference type="Pfam" id="PF02458">
    <property type="entry name" value="Transferase"/>
    <property type="match status" value="1"/>
</dbReference>
<evidence type="ECO:0000313" key="7">
    <source>
        <dbReference type="Proteomes" id="UP000295252"/>
    </source>
</evidence>
<comment type="subunit">
    <text evidence="2">Monomer.</text>
</comment>
<dbReference type="PANTHER" id="PTHR31623">
    <property type="entry name" value="F21J9.9"/>
    <property type="match status" value="1"/>
</dbReference>
<dbReference type="GO" id="GO:0009820">
    <property type="term" value="P:alkaloid metabolic process"/>
    <property type="evidence" value="ECO:0007669"/>
    <property type="project" value="UniProtKB-KW"/>
</dbReference>